<proteinExistence type="predicted"/>
<dbReference type="AlphaFoldDB" id="A0A5A7N398"/>
<gene>
    <name evidence="2" type="ORF">JCM17846_04340</name>
</gene>
<dbReference type="RefSeq" id="WP_042083448.1">
    <property type="nucleotide sequence ID" value="NZ_BKCN01000001.1"/>
</dbReference>
<keyword evidence="3" id="KW-1185">Reference proteome</keyword>
<dbReference type="Proteomes" id="UP000324996">
    <property type="component" value="Unassembled WGS sequence"/>
</dbReference>
<evidence type="ECO:0000313" key="3">
    <source>
        <dbReference type="Proteomes" id="UP000324996"/>
    </source>
</evidence>
<comment type="caution">
    <text evidence="2">The sequence shown here is derived from an EMBL/GenBank/DDBJ whole genome shotgun (WGS) entry which is preliminary data.</text>
</comment>
<protein>
    <submittedName>
        <fullName evidence="2">Uncharacterized protein</fullName>
    </submittedName>
</protein>
<accession>A0A5A7N398</accession>
<evidence type="ECO:0000313" key="2">
    <source>
        <dbReference type="EMBL" id="GER02752.1"/>
    </source>
</evidence>
<feature type="region of interest" description="Disordered" evidence="1">
    <location>
        <begin position="1"/>
        <end position="74"/>
    </location>
</feature>
<organism evidence="2 3">
    <name type="scientific">Iodidimonas nitroreducens</name>
    <dbReference type="NCBI Taxonomy" id="1236968"/>
    <lineage>
        <taxon>Bacteria</taxon>
        <taxon>Pseudomonadati</taxon>
        <taxon>Pseudomonadota</taxon>
        <taxon>Alphaproteobacteria</taxon>
        <taxon>Iodidimonadales</taxon>
        <taxon>Iodidimonadaceae</taxon>
        <taxon>Iodidimonas</taxon>
    </lineage>
</organism>
<feature type="compositionally biased region" description="Polar residues" evidence="1">
    <location>
        <begin position="36"/>
        <end position="45"/>
    </location>
</feature>
<evidence type="ECO:0000256" key="1">
    <source>
        <dbReference type="SAM" id="MobiDB-lite"/>
    </source>
</evidence>
<feature type="compositionally biased region" description="Low complexity" evidence="1">
    <location>
        <begin position="56"/>
        <end position="67"/>
    </location>
</feature>
<name>A0A5A7N398_9PROT</name>
<sequence>MDSPPSISRALVPLAPSSQAQSRARPLDPVEPITPGSRSGPQNSEPSPPDDRSRATARSRSSQPQSRADIDEARQELARTLAQFGREALGRPSPRPAFERLGQFIDIRV</sequence>
<reference evidence="2 3" key="1">
    <citation type="submission" date="2019-09" db="EMBL/GenBank/DDBJ databases">
        <title>NBRP : Genome information of microbial organism related human and environment.</title>
        <authorList>
            <person name="Hattori M."/>
            <person name="Oshima K."/>
            <person name="Inaba H."/>
            <person name="Suda W."/>
            <person name="Sakamoto M."/>
            <person name="Iino T."/>
            <person name="Kitahara M."/>
            <person name="Oshida Y."/>
            <person name="Iida T."/>
            <person name="Kudo T."/>
            <person name="Itoh T."/>
            <person name="Ohkuma M."/>
        </authorList>
    </citation>
    <scope>NUCLEOTIDE SEQUENCE [LARGE SCALE GENOMIC DNA]</scope>
    <source>
        <strain evidence="2 3">Q-1</strain>
    </source>
</reference>
<dbReference type="EMBL" id="BKCN01000001">
    <property type="protein sequence ID" value="GER02752.1"/>
    <property type="molecule type" value="Genomic_DNA"/>
</dbReference>